<keyword evidence="5 8" id="KW-0732">Signal</keyword>
<dbReference type="AlphaFoldDB" id="A0A2U8E0G9"/>
<dbReference type="EMBL" id="CP023004">
    <property type="protein sequence ID" value="AWI08275.1"/>
    <property type="molecule type" value="Genomic_DNA"/>
</dbReference>
<evidence type="ECO:0000256" key="1">
    <source>
        <dbReference type="ARBA" id="ARBA00004571"/>
    </source>
</evidence>
<evidence type="ECO:0008006" key="11">
    <source>
        <dbReference type="Google" id="ProtNLM"/>
    </source>
</evidence>
<dbReference type="SUPFAM" id="SSF56935">
    <property type="entry name" value="Porins"/>
    <property type="match status" value="1"/>
</dbReference>
<keyword evidence="3" id="KW-1134">Transmembrane beta strand</keyword>
<keyword evidence="7" id="KW-0998">Cell outer membrane</keyword>
<evidence type="ECO:0000256" key="5">
    <source>
        <dbReference type="ARBA" id="ARBA00022729"/>
    </source>
</evidence>
<feature type="chain" id="PRO_5016080515" description="Aromatic hydrocarbon degradation protein" evidence="8">
    <location>
        <begin position="36"/>
        <end position="452"/>
    </location>
</feature>
<evidence type="ECO:0000256" key="6">
    <source>
        <dbReference type="ARBA" id="ARBA00023136"/>
    </source>
</evidence>
<evidence type="ECO:0000313" key="9">
    <source>
        <dbReference type="EMBL" id="AWI08275.1"/>
    </source>
</evidence>
<evidence type="ECO:0000256" key="7">
    <source>
        <dbReference type="ARBA" id="ARBA00023237"/>
    </source>
</evidence>
<keyword evidence="4" id="KW-0812">Transmembrane</keyword>
<proteinExistence type="inferred from homology"/>
<evidence type="ECO:0000256" key="3">
    <source>
        <dbReference type="ARBA" id="ARBA00022452"/>
    </source>
</evidence>
<dbReference type="Proteomes" id="UP000244896">
    <property type="component" value="Chromosome"/>
</dbReference>
<dbReference type="KEGG" id="elut:CKA38_02455"/>
<reference evidence="9 10" key="1">
    <citation type="journal article" date="2018" name="Syst. Appl. Microbiol.">
        <title>Ereboglobus luteus gen. nov. sp. nov. from cockroach guts, and new insights into the oxygen relationship of the genera Opitutus and Didymococcus (Verrucomicrobia: Opitutaceae).</title>
        <authorList>
            <person name="Tegtmeier D."/>
            <person name="Belitz A."/>
            <person name="Radek R."/>
            <person name="Heimerl T."/>
            <person name="Brune A."/>
        </authorList>
    </citation>
    <scope>NUCLEOTIDE SEQUENCE [LARGE SCALE GENOMIC DNA]</scope>
    <source>
        <strain evidence="9 10">Ho45</strain>
    </source>
</reference>
<evidence type="ECO:0000256" key="2">
    <source>
        <dbReference type="ARBA" id="ARBA00008163"/>
    </source>
</evidence>
<protein>
    <recommendedName>
        <fullName evidence="11">Aromatic hydrocarbon degradation protein</fullName>
    </recommendedName>
</protein>
<dbReference type="Pfam" id="PF03349">
    <property type="entry name" value="Toluene_X"/>
    <property type="match status" value="1"/>
</dbReference>
<comment type="similarity">
    <text evidence="2">Belongs to the OmpP1/FadL family.</text>
</comment>
<dbReference type="PANTHER" id="PTHR35093:SF8">
    <property type="entry name" value="OUTER MEMBRANE PROTEIN NMB0088-RELATED"/>
    <property type="match status" value="1"/>
</dbReference>
<dbReference type="PANTHER" id="PTHR35093">
    <property type="entry name" value="OUTER MEMBRANE PROTEIN NMB0088-RELATED"/>
    <property type="match status" value="1"/>
</dbReference>
<dbReference type="RefSeq" id="WP_108824080.1">
    <property type="nucleotide sequence ID" value="NZ_CP023004.1"/>
</dbReference>
<sequence>METSMHPNAKAAKRSLLSTLALSLALVATIGTAHGAGFAIYETDARGFAMANANVGRNDDASALYSNPAAITQLPGFQIKAGLSFIMPDIDVSTKGSIDGTYLNTEWRKTPMNSYTAVIPNLYGTYRINDNMAVGMGIFVPYGLKSDFPEFANAWPGAYNNYYTEIETVEMAPTFAYRLVHDQPWAKSLSVAVGLAILRTDITIKRQVNLALMEEDTAYGSHYSPLILEGDDWEFGYNFAIQYEVNDNLAFGIVYRSGFDTKITGASARILPNNQAGYAGRSGGKAWGKIDLPDSWSFGVNYSPVAPLNIGFQALRTNWGSYDELKIQAFPGEPGKVGEVTTSEKHWKDVWRYSLGAEYQLNNALALRAGFVIDKDPVNTKYADYMVPSNDRQIFSTGLGWRISKAVTLDFAYGYIKIKESTFNARPREGVLETKVHTGHAHIFSASIACRF</sequence>
<dbReference type="GO" id="GO:0015483">
    <property type="term" value="F:long-chain fatty acid transporting porin activity"/>
    <property type="evidence" value="ECO:0007669"/>
    <property type="project" value="TreeGrafter"/>
</dbReference>
<dbReference type="InterPro" id="IPR005017">
    <property type="entry name" value="OMPP1/FadL/TodX"/>
</dbReference>
<dbReference type="GO" id="GO:0009279">
    <property type="term" value="C:cell outer membrane"/>
    <property type="evidence" value="ECO:0007669"/>
    <property type="project" value="UniProtKB-SubCell"/>
</dbReference>
<evidence type="ECO:0000256" key="4">
    <source>
        <dbReference type="ARBA" id="ARBA00022692"/>
    </source>
</evidence>
<dbReference type="Gene3D" id="2.40.160.60">
    <property type="entry name" value="Outer membrane protein transport protein (OMPP1/FadL/TodX)"/>
    <property type="match status" value="1"/>
</dbReference>
<dbReference type="OrthoDB" id="19849at2"/>
<gene>
    <name evidence="9" type="ORF">CKA38_02455</name>
</gene>
<evidence type="ECO:0000313" key="10">
    <source>
        <dbReference type="Proteomes" id="UP000244896"/>
    </source>
</evidence>
<evidence type="ECO:0000256" key="8">
    <source>
        <dbReference type="SAM" id="SignalP"/>
    </source>
</evidence>
<keyword evidence="10" id="KW-1185">Reference proteome</keyword>
<feature type="signal peptide" evidence="8">
    <location>
        <begin position="1"/>
        <end position="35"/>
    </location>
</feature>
<keyword evidence="6" id="KW-0472">Membrane</keyword>
<comment type="subcellular location">
    <subcellularLocation>
        <location evidence="1">Cell outer membrane</location>
        <topology evidence="1">Multi-pass membrane protein</topology>
    </subcellularLocation>
</comment>
<name>A0A2U8E0G9_9BACT</name>
<organism evidence="9 10">
    <name type="scientific">Ereboglobus luteus</name>
    <dbReference type="NCBI Taxonomy" id="1796921"/>
    <lineage>
        <taxon>Bacteria</taxon>
        <taxon>Pseudomonadati</taxon>
        <taxon>Verrucomicrobiota</taxon>
        <taxon>Opitutia</taxon>
        <taxon>Opitutales</taxon>
        <taxon>Opitutaceae</taxon>
        <taxon>Ereboglobus</taxon>
    </lineage>
</organism>
<accession>A0A2U8E0G9</accession>